<accession>A0A512NA23</accession>
<dbReference type="InterPro" id="IPR050707">
    <property type="entry name" value="HTH_MetabolicPath_Reg"/>
</dbReference>
<keyword evidence="2" id="KW-0238">DNA-binding</keyword>
<evidence type="ECO:0000313" key="6">
    <source>
        <dbReference type="EMBL" id="GEP55818.1"/>
    </source>
</evidence>
<dbReference type="EMBL" id="BKAJ01000045">
    <property type="protein sequence ID" value="GEP55818.1"/>
    <property type="molecule type" value="Genomic_DNA"/>
</dbReference>
<dbReference type="SUPFAM" id="SSF46785">
    <property type="entry name" value="Winged helix' DNA-binding domain"/>
    <property type="match status" value="1"/>
</dbReference>
<keyword evidence="3" id="KW-0804">Transcription</keyword>
<evidence type="ECO:0000259" key="5">
    <source>
        <dbReference type="PROSITE" id="PS51078"/>
    </source>
</evidence>
<protein>
    <submittedName>
        <fullName evidence="6">Transcriptional regulator</fullName>
    </submittedName>
</protein>
<dbReference type="Proteomes" id="UP000321058">
    <property type="component" value="Unassembled WGS sequence"/>
</dbReference>
<dbReference type="AlphaFoldDB" id="A0A512NA23"/>
<dbReference type="PANTHER" id="PTHR30136:SF34">
    <property type="entry name" value="TRANSCRIPTIONAL REGULATOR"/>
    <property type="match status" value="1"/>
</dbReference>
<dbReference type="PROSITE" id="PS51078">
    <property type="entry name" value="ICLR_ED"/>
    <property type="match status" value="1"/>
</dbReference>
<dbReference type="SUPFAM" id="SSF55781">
    <property type="entry name" value="GAF domain-like"/>
    <property type="match status" value="1"/>
</dbReference>
<name>A0A512NA23_9HYPH</name>
<dbReference type="Gene3D" id="1.10.10.10">
    <property type="entry name" value="Winged helix-like DNA-binding domain superfamily/Winged helix DNA-binding domain"/>
    <property type="match status" value="1"/>
</dbReference>
<evidence type="ECO:0000256" key="3">
    <source>
        <dbReference type="ARBA" id="ARBA00023163"/>
    </source>
</evidence>
<gene>
    <name evidence="6" type="ORF">RSO01_29840</name>
</gene>
<feature type="domain" description="HTH iclR-type" evidence="4">
    <location>
        <begin position="22"/>
        <end position="82"/>
    </location>
</feature>
<evidence type="ECO:0000256" key="1">
    <source>
        <dbReference type="ARBA" id="ARBA00023015"/>
    </source>
</evidence>
<dbReference type="InterPro" id="IPR029016">
    <property type="entry name" value="GAF-like_dom_sf"/>
</dbReference>
<dbReference type="Gene3D" id="3.30.450.40">
    <property type="match status" value="1"/>
</dbReference>
<keyword evidence="7" id="KW-1185">Reference proteome</keyword>
<evidence type="ECO:0000256" key="2">
    <source>
        <dbReference type="ARBA" id="ARBA00023125"/>
    </source>
</evidence>
<proteinExistence type="predicted"/>
<dbReference type="InterPro" id="IPR036390">
    <property type="entry name" value="WH_DNA-bd_sf"/>
</dbReference>
<dbReference type="GO" id="GO:0003700">
    <property type="term" value="F:DNA-binding transcription factor activity"/>
    <property type="evidence" value="ECO:0007669"/>
    <property type="project" value="TreeGrafter"/>
</dbReference>
<organism evidence="6 7">
    <name type="scientific">Reyranella soli</name>
    <dbReference type="NCBI Taxonomy" id="1230389"/>
    <lineage>
        <taxon>Bacteria</taxon>
        <taxon>Pseudomonadati</taxon>
        <taxon>Pseudomonadota</taxon>
        <taxon>Alphaproteobacteria</taxon>
        <taxon>Hyphomicrobiales</taxon>
        <taxon>Reyranellaceae</taxon>
        <taxon>Reyranella</taxon>
    </lineage>
</organism>
<dbReference type="InterPro" id="IPR014757">
    <property type="entry name" value="Tscrpt_reg_IclR_C"/>
</dbReference>
<dbReference type="OrthoDB" id="9807558at2"/>
<sequence>MARLRAEDAEKRAASGHGPDFLEAFARGLRVIGAFGREKKHMTLSDVARATDLPKPSVRRALYTLTCLGLAENDGRSFRLTPRIMELASAYLGSNMVSTVVQPACESIADRTEQSCFAAVLDGYDIVMIAHSLHGRPDVLAPTIGLRRPAFNTAAGRAILSQVPDKVLDAWLDKLEPKVMTDFTVTDKKALRAEILQVRKQGYAITAQEMRRGYHAVAVPLRRYDGATIAAVCVAAWVEDSAVGSFAEKYLSALKEEVEALQPQLL</sequence>
<feature type="domain" description="IclR-ED" evidence="5">
    <location>
        <begin position="83"/>
        <end position="266"/>
    </location>
</feature>
<evidence type="ECO:0000313" key="7">
    <source>
        <dbReference type="Proteomes" id="UP000321058"/>
    </source>
</evidence>
<dbReference type="Pfam" id="PF09339">
    <property type="entry name" value="HTH_IclR"/>
    <property type="match status" value="1"/>
</dbReference>
<dbReference type="GO" id="GO:0045892">
    <property type="term" value="P:negative regulation of DNA-templated transcription"/>
    <property type="evidence" value="ECO:0007669"/>
    <property type="project" value="TreeGrafter"/>
</dbReference>
<evidence type="ECO:0000259" key="4">
    <source>
        <dbReference type="PROSITE" id="PS51077"/>
    </source>
</evidence>
<reference evidence="6 7" key="1">
    <citation type="submission" date="2019-07" db="EMBL/GenBank/DDBJ databases">
        <title>Whole genome shotgun sequence of Reyranella soli NBRC 108950.</title>
        <authorList>
            <person name="Hosoyama A."/>
            <person name="Uohara A."/>
            <person name="Ohji S."/>
            <person name="Ichikawa N."/>
        </authorList>
    </citation>
    <scope>NUCLEOTIDE SEQUENCE [LARGE SCALE GENOMIC DNA]</scope>
    <source>
        <strain evidence="6 7">NBRC 108950</strain>
    </source>
</reference>
<dbReference type="InterPro" id="IPR036388">
    <property type="entry name" value="WH-like_DNA-bd_sf"/>
</dbReference>
<dbReference type="PANTHER" id="PTHR30136">
    <property type="entry name" value="HELIX-TURN-HELIX TRANSCRIPTIONAL REGULATOR, ICLR FAMILY"/>
    <property type="match status" value="1"/>
</dbReference>
<dbReference type="RefSeq" id="WP_147149892.1">
    <property type="nucleotide sequence ID" value="NZ_BKAJ01000045.1"/>
</dbReference>
<dbReference type="SMART" id="SM00346">
    <property type="entry name" value="HTH_ICLR"/>
    <property type="match status" value="1"/>
</dbReference>
<dbReference type="Pfam" id="PF01614">
    <property type="entry name" value="IclR_C"/>
    <property type="match status" value="1"/>
</dbReference>
<comment type="caution">
    <text evidence="6">The sequence shown here is derived from an EMBL/GenBank/DDBJ whole genome shotgun (WGS) entry which is preliminary data.</text>
</comment>
<keyword evidence="1" id="KW-0805">Transcription regulation</keyword>
<dbReference type="InterPro" id="IPR005471">
    <property type="entry name" value="Tscrpt_reg_IclR_N"/>
</dbReference>
<dbReference type="PROSITE" id="PS51077">
    <property type="entry name" value="HTH_ICLR"/>
    <property type="match status" value="1"/>
</dbReference>
<dbReference type="GO" id="GO:0003677">
    <property type="term" value="F:DNA binding"/>
    <property type="evidence" value="ECO:0007669"/>
    <property type="project" value="UniProtKB-KW"/>
</dbReference>